<gene>
    <name evidence="9" type="ORF">B4121_3377</name>
</gene>
<evidence type="ECO:0000256" key="5">
    <source>
        <dbReference type="ARBA" id="ARBA00023136"/>
    </source>
</evidence>
<evidence type="ECO:0000256" key="2">
    <source>
        <dbReference type="ARBA" id="ARBA00022741"/>
    </source>
</evidence>
<dbReference type="GO" id="GO:0003924">
    <property type="term" value="F:GTPase activity"/>
    <property type="evidence" value="ECO:0007669"/>
    <property type="project" value="InterPro"/>
</dbReference>
<dbReference type="Proteomes" id="UP000185604">
    <property type="component" value="Unassembled WGS sequence"/>
</dbReference>
<feature type="coiled-coil region" evidence="6">
    <location>
        <begin position="483"/>
        <end position="517"/>
    </location>
</feature>
<sequence length="1187" mass="135699">MAQINTKDDLLKRAGAVFGELRKNGDDKRSAQLAGIIRKWLRKEVYIALTGHYSAGKSSLLNALLQEDVLPTSPIPTSANLVLVRRGEMKTTLHTIDGRYARMDGSYDKEKVQAYCRDGSQIEMVEIEGPFSGIAPQAVLIDTPGIDSTDDAHFLSASSILHQADALFYVVHYNHVHSEENVKFLRSIKDQIPNIFFIVNQIDRHDEAETGFHAYKKQVLDMLQKEGIDEDHLFFTSVTEAGHPLNEFTRLRAVLERLQHQSEQQLKAYTEQKISSLIHEHIKMLISDEDMALSEETASLREKVESVKARLADLIEQEKRAEEQIKKDIHTIAQNANLTPFEMRELAKSYLESIEKGFKKGFLFSKAKTLEEKQKRKEVFLADVQKRVQAEIDWHVIEAIKAFMNRFNVQSDELLRDVLQFRTEVDENELLRSQKKGAELTPEYVLNYTKELAENIRRKAKRQAQPLIDQLKTFIKERSGLQAEAMKVEYEAEQAKLAELESRLIEQQKSYEKANRLWDQWEHGDQSELPANWYAEEKKPLEKPLDARRAEPVRVQGENSSRKDDVLHPKKGVSEYIEHFFDLARFLADIPALEKQRKAFLDKTERLHTKQFTLALFGAFSSGKSSFANALCGRKVLPSSPTPTTATINKITKPSGTKRNGTAEVVFKTEEEIRAELDQLLEGKMAEAKGSAFSEKLGKLLKKGDLDDDERLLIKNFLKAYERYGSYINDREILTIHAEDLHPYVAEEQTACAVREVTVYLSTPVTEKGITIVDTPGASSMNKRHTELAFQYMKDADALLYLTYYQHAFSKADRSFLRKLGLIKDAFSMDKMFFILNAADLAENPAELQTVEDYVRGELLKEGIQNPHLYHVSSKQELSKKASPNNDFSRLKRELDDFIENGLARTAVEELLDEGKKLCETVFQLRRSLHRSAEEKEAEQKRIAKAYQAALAVIEEAEKGSSILQMTEKDVEEQFYHMRQRLAFYAHDLFKAAIHPGLQNGDWRANLQTALKSCLKEYEFEFLQELKALDIRMENIMLKYAGEQWANAVKERLADNPYFAVHITADRPETGSWETAAASADEGEFADELKMFKTPKAFFQQNGKARLVEAFTAKLSAITDEWIQREKRTCLKRCKTSAGQLQKAAVLSAKAQLEEQKEAYFHEPLESAERENIEKAHNLAGEWLRSS</sequence>
<evidence type="ECO:0000313" key="10">
    <source>
        <dbReference type="Proteomes" id="UP000185604"/>
    </source>
</evidence>
<proteinExistence type="predicted"/>
<feature type="domain" description="Dynamin N-terminal" evidence="8">
    <location>
        <begin position="47"/>
        <end position="201"/>
    </location>
</feature>
<protein>
    <submittedName>
        <fullName evidence="9">Uncharacterized protein Bsub YpbR</fullName>
    </submittedName>
</protein>
<dbReference type="CDD" id="cd09912">
    <property type="entry name" value="DLP_2"/>
    <property type="match status" value="2"/>
</dbReference>
<comment type="subcellular location">
    <subcellularLocation>
        <location evidence="1">Membrane</location>
    </subcellularLocation>
</comment>
<organism evidence="9 10">
    <name type="scientific">Bacillus paralicheniformis</name>
    <dbReference type="NCBI Taxonomy" id="1648923"/>
    <lineage>
        <taxon>Bacteria</taxon>
        <taxon>Bacillati</taxon>
        <taxon>Bacillota</taxon>
        <taxon>Bacilli</taxon>
        <taxon>Bacillales</taxon>
        <taxon>Bacillaceae</taxon>
        <taxon>Bacillus</taxon>
    </lineage>
</organism>
<name>A0A7Z1B218_9BACI</name>
<keyword evidence="2" id="KW-0547">Nucleotide-binding</keyword>
<dbReference type="GO" id="GO:0005525">
    <property type="term" value="F:GTP binding"/>
    <property type="evidence" value="ECO:0007669"/>
    <property type="project" value="UniProtKB-KW"/>
</dbReference>
<dbReference type="InterPro" id="IPR027094">
    <property type="entry name" value="Mitofusin_fam"/>
</dbReference>
<dbReference type="Gene3D" id="3.40.50.300">
    <property type="entry name" value="P-loop containing nucleotide triphosphate hydrolases"/>
    <property type="match status" value="2"/>
</dbReference>
<dbReference type="AlphaFoldDB" id="A0A7Z1B218"/>
<dbReference type="GO" id="GO:0016020">
    <property type="term" value="C:membrane"/>
    <property type="evidence" value="ECO:0007669"/>
    <property type="project" value="UniProtKB-SubCell"/>
</dbReference>
<dbReference type="EMBL" id="LKPO01000021">
    <property type="protein sequence ID" value="OLF90102.1"/>
    <property type="molecule type" value="Genomic_DNA"/>
</dbReference>
<comment type="caution">
    <text evidence="9">The sequence shown here is derived from an EMBL/GenBank/DDBJ whole genome shotgun (WGS) entry which is preliminary data.</text>
</comment>
<keyword evidence="5" id="KW-0472">Membrane</keyword>
<evidence type="ECO:0000256" key="3">
    <source>
        <dbReference type="ARBA" id="ARBA00022801"/>
    </source>
</evidence>
<evidence type="ECO:0000256" key="7">
    <source>
        <dbReference type="SAM" id="MobiDB-lite"/>
    </source>
</evidence>
<dbReference type="RefSeq" id="WP_075213135.1">
    <property type="nucleotide sequence ID" value="NZ_AP023088.1"/>
</dbReference>
<feature type="coiled-coil region" evidence="6">
    <location>
        <begin position="297"/>
        <end position="328"/>
    </location>
</feature>
<evidence type="ECO:0000256" key="4">
    <source>
        <dbReference type="ARBA" id="ARBA00023134"/>
    </source>
</evidence>
<dbReference type="InterPro" id="IPR045063">
    <property type="entry name" value="Dynamin_N"/>
</dbReference>
<evidence type="ECO:0000259" key="8">
    <source>
        <dbReference type="Pfam" id="PF00350"/>
    </source>
</evidence>
<reference evidence="9 10" key="1">
    <citation type="journal article" date="2016" name="Front. Microbiol.">
        <title>High-Level Heat Resistance of Spores of Bacillus amyloliquefaciens and Bacillus licheniformis Results from the Presence of a spoVA Operon in a Tn1546 Transposon.</title>
        <authorList>
            <person name="Berendsen E.M."/>
            <person name="Koning R.A."/>
            <person name="Boekhorst J."/>
            <person name="de Jong A."/>
            <person name="Kuipers O.P."/>
            <person name="Wells-Bennik M.H."/>
        </authorList>
    </citation>
    <scope>NUCLEOTIDE SEQUENCE [LARGE SCALE GENOMIC DNA]</scope>
    <source>
        <strain evidence="9 10">B4121</strain>
    </source>
</reference>
<keyword evidence="6" id="KW-0175">Coiled coil</keyword>
<dbReference type="Pfam" id="PF00350">
    <property type="entry name" value="Dynamin_N"/>
    <property type="match status" value="2"/>
</dbReference>
<dbReference type="SUPFAM" id="SSF52540">
    <property type="entry name" value="P-loop containing nucleoside triphosphate hydrolases"/>
    <property type="match status" value="2"/>
</dbReference>
<dbReference type="PANTHER" id="PTHR10465:SF0">
    <property type="entry name" value="SARCALUMENIN"/>
    <property type="match status" value="1"/>
</dbReference>
<keyword evidence="3" id="KW-0378">Hydrolase</keyword>
<evidence type="ECO:0000256" key="1">
    <source>
        <dbReference type="ARBA" id="ARBA00004370"/>
    </source>
</evidence>
<dbReference type="PANTHER" id="PTHR10465">
    <property type="entry name" value="TRANSMEMBRANE GTPASE FZO1"/>
    <property type="match status" value="1"/>
</dbReference>
<keyword evidence="4" id="KW-0342">GTP-binding</keyword>
<accession>A0A7Z1B218</accession>
<feature type="domain" description="Dynamin N-terminal" evidence="8">
    <location>
        <begin position="615"/>
        <end position="837"/>
    </location>
</feature>
<evidence type="ECO:0000256" key="6">
    <source>
        <dbReference type="SAM" id="Coils"/>
    </source>
</evidence>
<feature type="region of interest" description="Disordered" evidence="7">
    <location>
        <begin position="544"/>
        <end position="567"/>
    </location>
</feature>
<evidence type="ECO:0000313" key="9">
    <source>
        <dbReference type="EMBL" id="OLF90102.1"/>
    </source>
</evidence>
<dbReference type="InterPro" id="IPR027417">
    <property type="entry name" value="P-loop_NTPase"/>
</dbReference>